<dbReference type="OrthoDB" id="7595039at2"/>
<dbReference type="EMBL" id="PHIG01000034">
    <property type="protein sequence ID" value="PJK29278.1"/>
    <property type="molecule type" value="Genomic_DNA"/>
</dbReference>
<sequence length="141" mass="16781">MPLWKIYHPEDAFTAEDRQELARRITATYDRLPEFYVGVVFQAVGPDSFFIGGEPRDNFVRIWVDHIARSLPTEELRTWWIGRCEEALAPFIRDRGLDWEFHIDETPFDFWSIQGYRPPKPDTEDDRRWKRENRPSPPTGA</sequence>
<dbReference type="Pfam" id="PF14832">
    <property type="entry name" value="Tautomerase_3"/>
    <property type="match status" value="1"/>
</dbReference>
<organism evidence="3 4">
    <name type="scientific">Minwuia thermotolerans</name>
    <dbReference type="NCBI Taxonomy" id="2056226"/>
    <lineage>
        <taxon>Bacteria</taxon>
        <taxon>Pseudomonadati</taxon>
        <taxon>Pseudomonadota</taxon>
        <taxon>Alphaproteobacteria</taxon>
        <taxon>Minwuiales</taxon>
        <taxon>Minwuiaceae</taxon>
        <taxon>Minwuia</taxon>
    </lineage>
</organism>
<gene>
    <name evidence="3" type="ORF">CVT23_12870</name>
</gene>
<dbReference type="AlphaFoldDB" id="A0A2M9G0N5"/>
<feature type="compositionally biased region" description="Basic and acidic residues" evidence="1">
    <location>
        <begin position="119"/>
        <end position="134"/>
    </location>
</feature>
<name>A0A2M9G0N5_9PROT</name>
<dbReference type="RefSeq" id="WP_109795903.1">
    <property type="nucleotide sequence ID" value="NZ_PHIG01000034.1"/>
</dbReference>
<reference evidence="3 4" key="1">
    <citation type="submission" date="2017-11" db="EMBL/GenBank/DDBJ databases">
        <title>Draft genome sequence of Rhizobiales bacterium SY3-13.</title>
        <authorList>
            <person name="Sun C."/>
        </authorList>
    </citation>
    <scope>NUCLEOTIDE SEQUENCE [LARGE SCALE GENOMIC DNA]</scope>
    <source>
        <strain evidence="3 4">SY3-13</strain>
    </source>
</reference>
<evidence type="ECO:0000313" key="3">
    <source>
        <dbReference type="EMBL" id="PJK29278.1"/>
    </source>
</evidence>
<protein>
    <submittedName>
        <fullName evidence="3">4-oxalocrotonate tautomerase</fullName>
    </submittedName>
</protein>
<evidence type="ECO:0000313" key="4">
    <source>
        <dbReference type="Proteomes" id="UP000229498"/>
    </source>
</evidence>
<dbReference type="Proteomes" id="UP000229498">
    <property type="component" value="Unassembled WGS sequence"/>
</dbReference>
<comment type="caution">
    <text evidence="3">The sequence shown here is derived from an EMBL/GenBank/DDBJ whole genome shotgun (WGS) entry which is preliminary data.</text>
</comment>
<evidence type="ECO:0000259" key="2">
    <source>
        <dbReference type="Pfam" id="PF14832"/>
    </source>
</evidence>
<keyword evidence="4" id="KW-1185">Reference proteome</keyword>
<evidence type="ECO:0000256" key="1">
    <source>
        <dbReference type="SAM" id="MobiDB-lite"/>
    </source>
</evidence>
<accession>A0A2M9G0N5</accession>
<feature type="domain" description="Tautomerase cis-CaaD-like" evidence="2">
    <location>
        <begin position="1"/>
        <end position="134"/>
    </location>
</feature>
<proteinExistence type="predicted"/>
<dbReference type="InterPro" id="IPR028116">
    <property type="entry name" value="Cis-CaaD-like"/>
</dbReference>
<dbReference type="InterPro" id="IPR014347">
    <property type="entry name" value="Tautomerase/MIF_sf"/>
</dbReference>
<feature type="region of interest" description="Disordered" evidence="1">
    <location>
        <begin position="114"/>
        <end position="141"/>
    </location>
</feature>
<dbReference type="Gene3D" id="3.30.429.10">
    <property type="entry name" value="Macrophage Migration Inhibitory Factor"/>
    <property type="match status" value="1"/>
</dbReference>